<evidence type="ECO:0008006" key="5">
    <source>
        <dbReference type="Google" id="ProtNLM"/>
    </source>
</evidence>
<dbReference type="Gene3D" id="2.60.120.200">
    <property type="match status" value="1"/>
</dbReference>
<name>K3X6Q0_GLOUD</name>
<keyword evidence="2" id="KW-0732">Signal</keyword>
<feature type="region of interest" description="Disordered" evidence="1">
    <location>
        <begin position="52"/>
        <end position="74"/>
    </location>
</feature>
<dbReference type="InParanoid" id="K3X6Q0"/>
<dbReference type="SUPFAM" id="SSF49899">
    <property type="entry name" value="Concanavalin A-like lectins/glucanases"/>
    <property type="match status" value="1"/>
</dbReference>
<dbReference type="Proteomes" id="UP000019132">
    <property type="component" value="Unassembled WGS sequence"/>
</dbReference>
<dbReference type="HOGENOM" id="CLU_074713_0_0_1"/>
<reference evidence="4" key="2">
    <citation type="submission" date="2010-04" db="EMBL/GenBank/DDBJ databases">
        <authorList>
            <person name="Buell R."/>
            <person name="Hamilton J."/>
            <person name="Hostetler J."/>
        </authorList>
    </citation>
    <scope>NUCLEOTIDE SEQUENCE [LARGE SCALE GENOMIC DNA]</scope>
    <source>
        <strain evidence="4">DAOM:BR144</strain>
    </source>
</reference>
<evidence type="ECO:0000256" key="2">
    <source>
        <dbReference type="SAM" id="SignalP"/>
    </source>
</evidence>
<evidence type="ECO:0000256" key="1">
    <source>
        <dbReference type="SAM" id="MobiDB-lite"/>
    </source>
</evidence>
<reference evidence="3" key="3">
    <citation type="submission" date="2015-02" db="UniProtKB">
        <authorList>
            <consortium name="EnsemblProtists"/>
        </authorList>
    </citation>
    <scope>IDENTIFICATION</scope>
    <source>
        <strain evidence="3">DAOM BR144</strain>
    </source>
</reference>
<dbReference type="AlphaFoldDB" id="K3X6Q0"/>
<accession>K3X6Q0</accession>
<organism evidence="3 4">
    <name type="scientific">Globisporangium ultimum (strain ATCC 200006 / CBS 805.95 / DAOM BR144)</name>
    <name type="common">Pythium ultimum</name>
    <dbReference type="NCBI Taxonomy" id="431595"/>
    <lineage>
        <taxon>Eukaryota</taxon>
        <taxon>Sar</taxon>
        <taxon>Stramenopiles</taxon>
        <taxon>Oomycota</taxon>
        <taxon>Peronosporomycetes</taxon>
        <taxon>Pythiales</taxon>
        <taxon>Pythiaceae</taxon>
        <taxon>Globisporangium</taxon>
    </lineage>
</organism>
<sequence length="271" mass="29180">MRRTVVTVLAALLSAVAHSAAWNPYTALRPRHLLALYPLLHDFQDCAPSGSSATGYGQHGTGRAVDSASSNPNALEGTRLDRTSGIDLPLCIHQAVFPRLTMGAWVYTESIATQPACILSEDGLGVGRSICMHSGKWRVNGQREPRMDVTTGVWTFVAVVYDNAARSVSLFVDGVLLLLDSSVAYDSGGSRIYNASVVVGSGVNASNGFAGSIKSVFFYDEALNDHELRYLMTTKRKPLPLAIGRWGYAFEQTDDTYVFVSLEIADGVGNV</sequence>
<dbReference type="InterPro" id="IPR013320">
    <property type="entry name" value="ConA-like_dom_sf"/>
</dbReference>
<proteinExistence type="predicted"/>
<dbReference type="Pfam" id="PF13385">
    <property type="entry name" value="Laminin_G_3"/>
    <property type="match status" value="1"/>
</dbReference>
<dbReference type="EnsemblProtists" id="PYU1_T012899">
    <property type="protein sequence ID" value="PYU1_T012899"/>
    <property type="gene ID" value="PYU1_G012872"/>
</dbReference>
<evidence type="ECO:0000313" key="3">
    <source>
        <dbReference type="EnsemblProtists" id="PYU1_T012899"/>
    </source>
</evidence>
<dbReference type="EMBL" id="GL376581">
    <property type="status" value="NOT_ANNOTATED_CDS"/>
    <property type="molecule type" value="Genomic_DNA"/>
</dbReference>
<dbReference type="eggNOG" id="ENOG502SSYE">
    <property type="taxonomic scope" value="Eukaryota"/>
</dbReference>
<keyword evidence="4" id="KW-1185">Reference proteome</keyword>
<feature type="chain" id="PRO_5003868629" description="LamG-like jellyroll fold domain-containing protein" evidence="2">
    <location>
        <begin position="22"/>
        <end position="271"/>
    </location>
</feature>
<evidence type="ECO:0000313" key="4">
    <source>
        <dbReference type="Proteomes" id="UP000019132"/>
    </source>
</evidence>
<dbReference type="VEuPathDB" id="FungiDB:PYU1_G012872"/>
<feature type="signal peptide" evidence="2">
    <location>
        <begin position="1"/>
        <end position="21"/>
    </location>
</feature>
<reference evidence="4" key="1">
    <citation type="journal article" date="2010" name="Genome Biol.">
        <title>Genome sequence of the necrotrophic plant pathogen Pythium ultimum reveals original pathogenicity mechanisms and effector repertoire.</title>
        <authorList>
            <person name="Levesque C.A."/>
            <person name="Brouwer H."/>
            <person name="Cano L."/>
            <person name="Hamilton J.P."/>
            <person name="Holt C."/>
            <person name="Huitema E."/>
            <person name="Raffaele S."/>
            <person name="Robideau G.P."/>
            <person name="Thines M."/>
            <person name="Win J."/>
            <person name="Zerillo M.M."/>
            <person name="Beakes G.W."/>
            <person name="Boore J.L."/>
            <person name="Busam D."/>
            <person name="Dumas B."/>
            <person name="Ferriera S."/>
            <person name="Fuerstenberg S.I."/>
            <person name="Gachon C.M."/>
            <person name="Gaulin E."/>
            <person name="Govers F."/>
            <person name="Grenville-Briggs L."/>
            <person name="Horner N."/>
            <person name="Hostetler J."/>
            <person name="Jiang R.H."/>
            <person name="Johnson J."/>
            <person name="Krajaejun T."/>
            <person name="Lin H."/>
            <person name="Meijer H.J."/>
            <person name="Moore B."/>
            <person name="Morris P."/>
            <person name="Phuntmart V."/>
            <person name="Puiu D."/>
            <person name="Shetty J."/>
            <person name="Stajich J.E."/>
            <person name="Tripathy S."/>
            <person name="Wawra S."/>
            <person name="van West P."/>
            <person name="Whitty B.R."/>
            <person name="Coutinho P.M."/>
            <person name="Henrissat B."/>
            <person name="Martin F."/>
            <person name="Thomas P.D."/>
            <person name="Tyler B.M."/>
            <person name="De Vries R.P."/>
            <person name="Kamoun S."/>
            <person name="Yandell M."/>
            <person name="Tisserat N."/>
            <person name="Buell C.R."/>
        </authorList>
    </citation>
    <scope>NUCLEOTIDE SEQUENCE</scope>
    <source>
        <strain evidence="4">DAOM:BR144</strain>
    </source>
</reference>
<protein>
    <recommendedName>
        <fullName evidence="5">LamG-like jellyroll fold domain-containing protein</fullName>
    </recommendedName>
</protein>